<dbReference type="GO" id="GO:0003677">
    <property type="term" value="F:DNA binding"/>
    <property type="evidence" value="ECO:0007669"/>
    <property type="project" value="InterPro"/>
</dbReference>
<reference evidence="2 3" key="1">
    <citation type="journal article" date="2012" name="J. Am. Chem. Soc.">
        <title>Bacterial biosynthesis and maturation of the didemnin anti-cancer agents.</title>
        <authorList>
            <person name="Xu Y."/>
            <person name="Kersten R.D."/>
            <person name="Nam S.J."/>
            <person name="Lu L."/>
            <person name="Al-Suwailem A.M."/>
            <person name="Zheng H."/>
            <person name="Fenical W."/>
            <person name="Dorrestein P.C."/>
            <person name="Moore B.S."/>
            <person name="Qian P.Y."/>
        </authorList>
    </citation>
    <scope>NUCLEOTIDE SEQUENCE [LARGE SCALE GENOMIC DNA]</scope>
    <source>
        <strain evidence="2 3">KA081020-065</strain>
    </source>
</reference>
<feature type="domain" description="Transposase IS4-like" evidence="1">
    <location>
        <begin position="2"/>
        <end position="65"/>
    </location>
</feature>
<proteinExistence type="predicted"/>
<keyword evidence="3" id="KW-1185">Reference proteome</keyword>
<dbReference type="EMBL" id="CP003237">
    <property type="protein sequence ID" value="AFK55422.1"/>
    <property type="molecule type" value="Genomic_DNA"/>
</dbReference>
<protein>
    <submittedName>
        <fullName evidence="2">Transposase, IS4</fullName>
    </submittedName>
</protein>
<dbReference type="AlphaFoldDB" id="I3TRN4"/>
<dbReference type="Pfam" id="PF01609">
    <property type="entry name" value="DDE_Tnp_1"/>
    <property type="match status" value="1"/>
</dbReference>
<dbReference type="Proteomes" id="UP000005258">
    <property type="component" value="Plasmid pTM1"/>
</dbReference>
<dbReference type="GO" id="GO:0006313">
    <property type="term" value="P:DNA transposition"/>
    <property type="evidence" value="ECO:0007669"/>
    <property type="project" value="InterPro"/>
</dbReference>
<accession>I3TRN4</accession>
<organism evidence="2 3">
    <name type="scientific">Tistrella mobilis (strain KA081020-065)</name>
    <dbReference type="NCBI Taxonomy" id="1110502"/>
    <lineage>
        <taxon>Bacteria</taxon>
        <taxon>Pseudomonadati</taxon>
        <taxon>Pseudomonadota</taxon>
        <taxon>Alphaproteobacteria</taxon>
        <taxon>Geminicoccales</taxon>
        <taxon>Geminicoccaceae</taxon>
        <taxon>Tistrella</taxon>
    </lineage>
</organism>
<evidence type="ECO:0000313" key="2">
    <source>
        <dbReference type="EMBL" id="AFK55422.1"/>
    </source>
</evidence>
<gene>
    <name evidence="2" type="ordered locus">TMO_a0019</name>
</gene>
<dbReference type="PANTHER" id="PTHR30007">
    <property type="entry name" value="PHP DOMAIN PROTEIN"/>
    <property type="match status" value="1"/>
</dbReference>
<keyword evidence="2" id="KW-0614">Plasmid</keyword>
<dbReference type="PATRIC" id="fig|1110502.3.peg.3676"/>
<dbReference type="KEGG" id="tmo:TMO_a0019"/>
<sequence length="76" mass="9191">MRELGVWHLEIVKRSDTAKGFQVLPKRWIVERTFGWLGRCRRLAKDFENLSRMALAFLRLAMIRIMMRRIARSWKS</sequence>
<dbReference type="HOGENOM" id="CLU_055261_0_3_5"/>
<dbReference type="GO" id="GO:0004803">
    <property type="term" value="F:transposase activity"/>
    <property type="evidence" value="ECO:0007669"/>
    <property type="project" value="InterPro"/>
</dbReference>
<dbReference type="PANTHER" id="PTHR30007:SF0">
    <property type="entry name" value="TRANSPOSASE"/>
    <property type="match status" value="1"/>
</dbReference>
<evidence type="ECO:0000313" key="3">
    <source>
        <dbReference type="Proteomes" id="UP000005258"/>
    </source>
</evidence>
<dbReference type="InterPro" id="IPR002559">
    <property type="entry name" value="Transposase_11"/>
</dbReference>
<name>I3TRN4_TISMK</name>
<geneLocation type="plasmid" evidence="2 3">
    <name>pTM1</name>
</geneLocation>
<evidence type="ECO:0000259" key="1">
    <source>
        <dbReference type="Pfam" id="PF01609"/>
    </source>
</evidence>